<keyword evidence="4 13" id="KW-1003">Cell membrane</keyword>
<protein>
    <recommendedName>
        <fullName evidence="13">Vomeronasal type-1 receptor</fullName>
    </recommendedName>
</protein>
<keyword evidence="8 13" id="KW-0297">G-protein coupled receptor</keyword>
<dbReference type="Proteomes" id="UP000694386">
    <property type="component" value="Unplaced"/>
</dbReference>
<keyword evidence="12 13" id="KW-0807">Transducer</keyword>
<evidence type="ECO:0000256" key="9">
    <source>
        <dbReference type="ARBA" id="ARBA00023136"/>
    </source>
</evidence>
<evidence type="ECO:0000313" key="15">
    <source>
        <dbReference type="Proteomes" id="UP000694386"/>
    </source>
</evidence>
<evidence type="ECO:0000256" key="7">
    <source>
        <dbReference type="ARBA" id="ARBA00022989"/>
    </source>
</evidence>
<keyword evidence="7 13" id="KW-1133">Transmembrane helix</keyword>
<dbReference type="Pfam" id="PF03402">
    <property type="entry name" value="V1R"/>
    <property type="match status" value="1"/>
</dbReference>
<evidence type="ECO:0000256" key="6">
    <source>
        <dbReference type="ARBA" id="ARBA00022692"/>
    </source>
</evidence>
<accession>A0A8C2MTA7</accession>
<evidence type="ECO:0000256" key="11">
    <source>
        <dbReference type="ARBA" id="ARBA00023180"/>
    </source>
</evidence>
<dbReference type="PANTHER" id="PTHR24062">
    <property type="entry name" value="VOMERONASAL TYPE-1 RECEPTOR"/>
    <property type="match status" value="1"/>
</dbReference>
<evidence type="ECO:0000256" key="13">
    <source>
        <dbReference type="RuleBase" id="RU364061"/>
    </source>
</evidence>
<reference evidence="14" key="1">
    <citation type="submission" date="2025-08" db="UniProtKB">
        <authorList>
            <consortium name="Ensembl"/>
        </authorList>
    </citation>
    <scope>IDENTIFICATION</scope>
</reference>
<dbReference type="Gene3D" id="1.20.1070.10">
    <property type="entry name" value="Rhodopsin 7-helix transmembrane proteins"/>
    <property type="match status" value="1"/>
</dbReference>
<organism evidence="14 15">
    <name type="scientific">Cricetulus griseus</name>
    <name type="common">Chinese hamster</name>
    <name type="synonym">Cricetulus barabensis griseus</name>
    <dbReference type="NCBI Taxonomy" id="10029"/>
    <lineage>
        <taxon>Eukaryota</taxon>
        <taxon>Metazoa</taxon>
        <taxon>Chordata</taxon>
        <taxon>Craniata</taxon>
        <taxon>Vertebrata</taxon>
        <taxon>Euteleostomi</taxon>
        <taxon>Mammalia</taxon>
        <taxon>Eutheria</taxon>
        <taxon>Euarchontoglires</taxon>
        <taxon>Glires</taxon>
        <taxon>Rodentia</taxon>
        <taxon>Myomorpha</taxon>
        <taxon>Muroidea</taxon>
        <taxon>Cricetidae</taxon>
        <taxon>Cricetinae</taxon>
        <taxon>Cricetulus</taxon>
    </lineage>
</organism>
<dbReference type="GO" id="GO:0016503">
    <property type="term" value="F:pheromone receptor activity"/>
    <property type="evidence" value="ECO:0007669"/>
    <property type="project" value="InterPro"/>
</dbReference>
<feature type="transmembrane region" description="Helical" evidence="13">
    <location>
        <begin position="247"/>
        <end position="267"/>
    </location>
</feature>
<dbReference type="GO" id="GO:0005886">
    <property type="term" value="C:plasma membrane"/>
    <property type="evidence" value="ECO:0007669"/>
    <property type="project" value="UniProtKB-SubCell"/>
</dbReference>
<dbReference type="AlphaFoldDB" id="A0A8C2MTA7"/>
<evidence type="ECO:0000256" key="5">
    <source>
        <dbReference type="ARBA" id="ARBA00022507"/>
    </source>
</evidence>
<feature type="transmembrane region" description="Helical" evidence="13">
    <location>
        <begin position="209"/>
        <end position="227"/>
    </location>
</feature>
<dbReference type="Ensembl" id="ENSCGRT00001026944.1">
    <property type="protein sequence ID" value="ENSCGRP00001022699.1"/>
    <property type="gene ID" value="ENSCGRG00001021162.1"/>
</dbReference>
<comment type="function">
    <text evidence="1">Putative pheromone receptor.</text>
</comment>
<comment type="subcellular location">
    <subcellularLocation>
        <location evidence="2 13">Cell membrane</location>
        <topology evidence="2 13">Multi-pass membrane protein</topology>
    </subcellularLocation>
</comment>
<proteinExistence type="inferred from homology"/>
<keyword evidence="10 13" id="KW-0675">Receptor</keyword>
<feature type="transmembrane region" description="Helical" evidence="13">
    <location>
        <begin position="40"/>
        <end position="58"/>
    </location>
</feature>
<keyword evidence="5 13" id="KW-0589">Pheromone response</keyword>
<reference evidence="14" key="2">
    <citation type="submission" date="2025-09" db="UniProtKB">
        <authorList>
            <consortium name="Ensembl"/>
        </authorList>
    </citation>
    <scope>IDENTIFICATION</scope>
</reference>
<keyword evidence="6 13" id="KW-0812">Transmembrane</keyword>
<dbReference type="FunFam" id="1.20.1070.10:FF:000033">
    <property type="entry name" value="Vomeronasal type-1 receptor"/>
    <property type="match status" value="1"/>
</dbReference>
<feature type="transmembrane region" description="Helical" evidence="13">
    <location>
        <begin position="164"/>
        <end position="182"/>
    </location>
</feature>
<evidence type="ECO:0000256" key="3">
    <source>
        <dbReference type="ARBA" id="ARBA00010663"/>
    </source>
</evidence>
<sequence>MAIRIIFLSQITAGILGNGSLIICSLVFYYKKCTVKPTDLILRHLMVANSLIILSNGVPNTLSAFGFKQYLNDFGCKFLMFIHGFCRSVSIGATCLLSVFQAITIGTCWKHKKLKHAKYIGCSTCLLWKKKNVTRKRNFGYCSIVGRNKIRDSLYTALVVCPEVFFSMLMVWSSGSLIVILYRHKQRVQHIHSTCGSNRSSPEARATQNIMVLVSFFLVFYTLSYTLRGCIALLSTHSWCLVNITHMTSLCFPCFGPFCLMNHYSIASRLRLVRIKM</sequence>
<evidence type="ECO:0000256" key="1">
    <source>
        <dbReference type="ARBA" id="ARBA00003878"/>
    </source>
</evidence>
<keyword evidence="11" id="KW-0325">Glycoprotein</keyword>
<evidence type="ECO:0000256" key="2">
    <source>
        <dbReference type="ARBA" id="ARBA00004651"/>
    </source>
</evidence>
<dbReference type="InterPro" id="IPR004072">
    <property type="entry name" value="Vmron_rcpt_1"/>
</dbReference>
<evidence type="ECO:0000256" key="8">
    <source>
        <dbReference type="ARBA" id="ARBA00023040"/>
    </source>
</evidence>
<comment type="similarity">
    <text evidence="3 13">Belongs to the G-protein coupled receptor 1 family.</text>
</comment>
<keyword evidence="9 13" id="KW-0472">Membrane</keyword>
<name>A0A8C2MTA7_CRIGR</name>
<evidence type="ECO:0000256" key="10">
    <source>
        <dbReference type="ARBA" id="ARBA00023170"/>
    </source>
</evidence>
<evidence type="ECO:0000256" key="12">
    <source>
        <dbReference type="ARBA" id="ARBA00023224"/>
    </source>
</evidence>
<dbReference type="GO" id="GO:0019236">
    <property type="term" value="P:response to pheromone"/>
    <property type="evidence" value="ECO:0007669"/>
    <property type="project" value="UniProtKB-KW"/>
</dbReference>
<evidence type="ECO:0000256" key="4">
    <source>
        <dbReference type="ARBA" id="ARBA00022475"/>
    </source>
</evidence>
<dbReference type="SUPFAM" id="SSF81321">
    <property type="entry name" value="Family A G protein-coupled receptor-like"/>
    <property type="match status" value="1"/>
</dbReference>
<evidence type="ECO:0000313" key="14">
    <source>
        <dbReference type="Ensembl" id="ENSCGRP00001022699.1"/>
    </source>
</evidence>
<feature type="transmembrane region" description="Helical" evidence="13">
    <location>
        <begin position="6"/>
        <end position="28"/>
    </location>
</feature>